<dbReference type="GO" id="GO:0006281">
    <property type="term" value="P:DNA repair"/>
    <property type="evidence" value="ECO:0007669"/>
    <property type="project" value="TreeGrafter"/>
</dbReference>
<dbReference type="PANTHER" id="PTHR43434:SF1">
    <property type="entry name" value="PHOSPHOGLYCOLATE PHOSPHATASE"/>
    <property type="match status" value="1"/>
</dbReference>
<dbReference type="GO" id="GO:0008967">
    <property type="term" value="F:phosphoglycolate phosphatase activity"/>
    <property type="evidence" value="ECO:0007669"/>
    <property type="project" value="TreeGrafter"/>
</dbReference>
<dbReference type="InterPro" id="IPR041492">
    <property type="entry name" value="HAD_2"/>
</dbReference>
<dbReference type="SUPFAM" id="SSF56784">
    <property type="entry name" value="HAD-like"/>
    <property type="match status" value="1"/>
</dbReference>
<reference evidence="1 2" key="1">
    <citation type="submission" date="2019-04" db="EMBL/GenBank/DDBJ databases">
        <title>Draft genome sequence data and analysis of a Fermenting Bacterium, Geotoga petraea strain HO-Geo1, isolated from heavy-oil petroleum reservoir in Russia.</title>
        <authorList>
            <person name="Grouzdev D.S."/>
            <person name="Semenova E.M."/>
            <person name="Sokolova D.S."/>
            <person name="Tourova T.P."/>
            <person name="Poltaraus A.B."/>
            <person name="Nazina T.N."/>
        </authorList>
    </citation>
    <scope>NUCLEOTIDE SEQUENCE [LARGE SCALE GENOMIC DNA]</scope>
    <source>
        <strain evidence="1 2">HO-Geo1</strain>
    </source>
</reference>
<dbReference type="InterPro" id="IPR006439">
    <property type="entry name" value="HAD-SF_hydro_IA"/>
</dbReference>
<dbReference type="PANTHER" id="PTHR43434">
    <property type="entry name" value="PHOSPHOGLYCOLATE PHOSPHATASE"/>
    <property type="match status" value="1"/>
</dbReference>
<dbReference type="Proteomes" id="UP000297288">
    <property type="component" value="Unassembled WGS sequence"/>
</dbReference>
<dbReference type="AlphaFoldDB" id="A0A4Z0W0P4"/>
<accession>A0A4Z0W0P4</accession>
<dbReference type="SFLD" id="SFLDS00003">
    <property type="entry name" value="Haloacid_Dehalogenase"/>
    <property type="match status" value="1"/>
</dbReference>
<gene>
    <name evidence="1" type="ORF">E4650_10025</name>
</gene>
<dbReference type="InterPro" id="IPR023198">
    <property type="entry name" value="PGP-like_dom2"/>
</dbReference>
<comment type="caution">
    <text evidence="1">The sequence shown here is derived from an EMBL/GenBank/DDBJ whole genome shotgun (WGS) entry which is preliminary data.</text>
</comment>
<sequence length="216" mass="25242">MSMDKIKTIIFDLDGTLVNTINVTIPAFENVIKDLKEKNMIEYLPDKKEIMKYIGYPIDQIFTNLYDSNDKKLIEESVRLLDHYEEIIIENNDNIFFDGVIEVLDYLSKKGYKMMVLSNCNTTYLNSILKKGIEIYIDEPYCSEMFDWKDKEEVMKKVIDLNKKEEYVMVGDRKHDIKAAKDNGIKSIGCDYGYGQHEINSADIIIKDIKELIDIF</sequence>
<name>A0A4Z0W0P4_9BACT</name>
<dbReference type="Gene3D" id="3.40.50.1000">
    <property type="entry name" value="HAD superfamily/HAD-like"/>
    <property type="match status" value="1"/>
</dbReference>
<evidence type="ECO:0000313" key="2">
    <source>
        <dbReference type="Proteomes" id="UP000297288"/>
    </source>
</evidence>
<dbReference type="OrthoDB" id="9807630at2"/>
<keyword evidence="1" id="KW-0378">Hydrolase</keyword>
<dbReference type="GO" id="GO:0005829">
    <property type="term" value="C:cytosol"/>
    <property type="evidence" value="ECO:0007669"/>
    <property type="project" value="TreeGrafter"/>
</dbReference>
<dbReference type="InterPro" id="IPR036412">
    <property type="entry name" value="HAD-like_sf"/>
</dbReference>
<dbReference type="SFLD" id="SFLDG01129">
    <property type="entry name" value="C1.5:_HAD__Beta-PGM__Phosphata"/>
    <property type="match status" value="1"/>
</dbReference>
<proteinExistence type="predicted"/>
<dbReference type="NCBIfam" id="TIGR01549">
    <property type="entry name" value="HAD-SF-IA-v1"/>
    <property type="match status" value="1"/>
</dbReference>
<dbReference type="InterPro" id="IPR023214">
    <property type="entry name" value="HAD_sf"/>
</dbReference>
<dbReference type="Gene3D" id="1.10.150.240">
    <property type="entry name" value="Putative phosphatase, domain 2"/>
    <property type="match status" value="1"/>
</dbReference>
<protein>
    <submittedName>
        <fullName evidence="1">HAD family hydrolase</fullName>
    </submittedName>
</protein>
<dbReference type="InterPro" id="IPR050155">
    <property type="entry name" value="HAD-like_hydrolase_sf"/>
</dbReference>
<dbReference type="EMBL" id="SRME01000010">
    <property type="protein sequence ID" value="TGG86688.1"/>
    <property type="molecule type" value="Genomic_DNA"/>
</dbReference>
<evidence type="ECO:0000313" key="1">
    <source>
        <dbReference type="EMBL" id="TGG86688.1"/>
    </source>
</evidence>
<dbReference type="Pfam" id="PF13419">
    <property type="entry name" value="HAD_2"/>
    <property type="match status" value="1"/>
</dbReference>
<organism evidence="1 2">
    <name type="scientific">Geotoga petraea</name>
    <dbReference type="NCBI Taxonomy" id="28234"/>
    <lineage>
        <taxon>Bacteria</taxon>
        <taxon>Thermotogati</taxon>
        <taxon>Thermotogota</taxon>
        <taxon>Thermotogae</taxon>
        <taxon>Petrotogales</taxon>
        <taxon>Petrotogaceae</taxon>
        <taxon>Geotoga</taxon>
    </lineage>
</organism>